<evidence type="ECO:0000256" key="4">
    <source>
        <dbReference type="ARBA" id="ARBA00022741"/>
    </source>
</evidence>
<dbReference type="Proteomes" id="UP001382935">
    <property type="component" value="Chromosome"/>
</dbReference>
<organism evidence="15 16">
    <name type="scientific">Sphingomonas kaistensis</name>
    <dbReference type="NCBI Taxonomy" id="298708"/>
    <lineage>
        <taxon>Bacteria</taxon>
        <taxon>Pseudomonadati</taxon>
        <taxon>Pseudomonadota</taxon>
        <taxon>Alphaproteobacteria</taxon>
        <taxon>Sphingomonadales</taxon>
        <taxon>Sphingomonadaceae</taxon>
        <taxon>Sphingomonas</taxon>
    </lineage>
</organism>
<proteinExistence type="inferred from homology"/>
<evidence type="ECO:0000256" key="5">
    <source>
        <dbReference type="ARBA" id="ARBA00022840"/>
    </source>
</evidence>
<keyword evidence="8 10" id="KW-0131">Cell cycle</keyword>
<evidence type="ECO:0000256" key="11">
    <source>
        <dbReference type="RuleBase" id="RU004136"/>
    </source>
</evidence>
<keyword evidence="1 10" id="KW-0963">Cytoplasm</keyword>
<comment type="pathway">
    <text evidence="10 11">Cell wall biogenesis; peptidoglycan biosynthesis.</text>
</comment>
<dbReference type="Pfam" id="PF01225">
    <property type="entry name" value="Mur_ligase"/>
    <property type="match status" value="1"/>
</dbReference>
<comment type="similarity">
    <text evidence="10">Belongs to the MurCDEF family. MurF subfamily.</text>
</comment>
<dbReference type="InterPro" id="IPR004101">
    <property type="entry name" value="Mur_ligase_C"/>
</dbReference>
<evidence type="ECO:0000259" key="12">
    <source>
        <dbReference type="Pfam" id="PF01225"/>
    </source>
</evidence>
<keyword evidence="4 10" id="KW-0547">Nucleotide-binding</keyword>
<dbReference type="RefSeq" id="WP_338501182.1">
    <property type="nucleotide sequence ID" value="NZ_CP145607.1"/>
</dbReference>
<dbReference type="SUPFAM" id="SSF63418">
    <property type="entry name" value="MurE/MurF N-terminal domain"/>
    <property type="match status" value="1"/>
</dbReference>
<dbReference type="EMBL" id="CP145607">
    <property type="protein sequence ID" value="WWM69262.1"/>
    <property type="molecule type" value="Genomic_DNA"/>
</dbReference>
<evidence type="ECO:0000259" key="13">
    <source>
        <dbReference type="Pfam" id="PF02875"/>
    </source>
</evidence>
<dbReference type="PANTHER" id="PTHR43024:SF1">
    <property type="entry name" value="UDP-N-ACETYLMURAMOYL-TRIPEPTIDE--D-ALANYL-D-ALANINE LIGASE"/>
    <property type="match status" value="1"/>
</dbReference>
<evidence type="ECO:0000256" key="3">
    <source>
        <dbReference type="ARBA" id="ARBA00022618"/>
    </source>
</evidence>
<comment type="subcellular location">
    <subcellularLocation>
        <location evidence="10 11">Cytoplasm</location>
    </subcellularLocation>
</comment>
<dbReference type="SUPFAM" id="SSF53244">
    <property type="entry name" value="MurD-like peptide ligases, peptide-binding domain"/>
    <property type="match status" value="1"/>
</dbReference>
<feature type="binding site" evidence="10">
    <location>
        <begin position="106"/>
        <end position="112"/>
    </location>
    <ligand>
        <name>ATP</name>
        <dbReference type="ChEBI" id="CHEBI:30616"/>
    </ligand>
</feature>
<dbReference type="InterPro" id="IPR036565">
    <property type="entry name" value="Mur-like_cat_sf"/>
</dbReference>
<comment type="catalytic activity">
    <reaction evidence="10 11">
        <text>D-alanyl-D-alanine + UDP-N-acetyl-alpha-D-muramoyl-L-alanyl-gamma-D-glutamyl-meso-2,6-diaminopimelate + ATP = UDP-N-acetyl-alpha-D-muramoyl-L-alanyl-gamma-D-glutamyl-meso-2,6-diaminopimeloyl-D-alanyl-D-alanine + ADP + phosphate + H(+)</text>
        <dbReference type="Rhea" id="RHEA:28374"/>
        <dbReference type="ChEBI" id="CHEBI:15378"/>
        <dbReference type="ChEBI" id="CHEBI:30616"/>
        <dbReference type="ChEBI" id="CHEBI:43474"/>
        <dbReference type="ChEBI" id="CHEBI:57822"/>
        <dbReference type="ChEBI" id="CHEBI:61386"/>
        <dbReference type="ChEBI" id="CHEBI:83905"/>
        <dbReference type="ChEBI" id="CHEBI:456216"/>
        <dbReference type="EC" id="6.3.2.10"/>
    </reaction>
</comment>
<name>A0ABZ2FZD9_9SPHN</name>
<protein>
    <recommendedName>
        <fullName evidence="10 11">UDP-N-acetylmuramoyl-tripeptide--D-alanyl-D-alanine ligase</fullName>
        <ecNumber evidence="10 11">6.3.2.10</ecNumber>
    </recommendedName>
    <alternativeName>
        <fullName evidence="10">D-alanyl-D-alanine-adding enzyme</fullName>
    </alternativeName>
</protein>
<evidence type="ECO:0000256" key="1">
    <source>
        <dbReference type="ARBA" id="ARBA00022490"/>
    </source>
</evidence>
<keyword evidence="3 10" id="KW-0132">Cell division</keyword>
<evidence type="ECO:0000256" key="8">
    <source>
        <dbReference type="ARBA" id="ARBA00023306"/>
    </source>
</evidence>
<keyword evidence="7 10" id="KW-0573">Peptidoglycan synthesis</keyword>
<evidence type="ECO:0000256" key="6">
    <source>
        <dbReference type="ARBA" id="ARBA00022960"/>
    </source>
</evidence>
<evidence type="ECO:0000313" key="16">
    <source>
        <dbReference type="Proteomes" id="UP001382935"/>
    </source>
</evidence>
<feature type="domain" description="Mur ligase central" evidence="14">
    <location>
        <begin position="104"/>
        <end position="295"/>
    </location>
</feature>
<dbReference type="InterPro" id="IPR013221">
    <property type="entry name" value="Mur_ligase_cen"/>
</dbReference>
<keyword evidence="5 10" id="KW-0067">ATP-binding</keyword>
<dbReference type="Pfam" id="PF02875">
    <property type="entry name" value="Mur_ligase_C"/>
    <property type="match status" value="1"/>
</dbReference>
<dbReference type="PANTHER" id="PTHR43024">
    <property type="entry name" value="UDP-N-ACETYLMURAMOYL-TRIPEPTIDE--D-ALANYL-D-ALANINE LIGASE"/>
    <property type="match status" value="1"/>
</dbReference>
<dbReference type="Gene3D" id="3.90.190.20">
    <property type="entry name" value="Mur ligase, C-terminal domain"/>
    <property type="match status" value="1"/>
</dbReference>
<dbReference type="Gene3D" id="3.40.1390.10">
    <property type="entry name" value="MurE/MurF, N-terminal domain"/>
    <property type="match status" value="1"/>
</dbReference>
<dbReference type="InterPro" id="IPR051046">
    <property type="entry name" value="MurCDEF_CellWall_CoF430Synth"/>
</dbReference>
<feature type="domain" description="Mur ligase N-terminal catalytic" evidence="12">
    <location>
        <begin position="24"/>
        <end position="72"/>
    </location>
</feature>
<dbReference type="Gene3D" id="3.40.1190.10">
    <property type="entry name" value="Mur-like, catalytic domain"/>
    <property type="match status" value="1"/>
</dbReference>
<dbReference type="HAMAP" id="MF_02019">
    <property type="entry name" value="MurF"/>
    <property type="match status" value="1"/>
</dbReference>
<evidence type="ECO:0000256" key="9">
    <source>
        <dbReference type="ARBA" id="ARBA00023316"/>
    </source>
</evidence>
<sequence length="463" mass="47077">MSGPLWTSAEIEAATGGTATAPFEVTGVTFDSREVEPGFLFVAMPGTVADGHDFVARAFEKGAVAALVSRPVEGVHVLVDDVPAALEALAVASRARMTGKVFGVTGSVGKTSTKEALAAALARRHPGKVHHSVKSYNNHTGVPLSLARMPRDSVYGVFEMGMNNRGEIAALTRLVRPHVALVTAIAPAHIENLGSMEAIADAKGEIFEGLEPDGTAIIPNDTPYRDRLLKAARRHAETSVTFGSGDADVTALHAVRGDKGGSLVTARLQSADLTFTIAQPGEHWVGNSLAVLAAVDAAGADLAAAGLALGDMGGLKGRGERHLVKVGGGTALLIDESYNANPASMAATLKTLGAERVDGRRLAVLGTMLELGTHSDEAHAGLAPAVLDAGLAELILVGDATRPLAQALGGKLPVTLVANAAEAADALLARLAPGDAVLVKASNGIGLASVVERVAGGAASCST</sequence>
<keyword evidence="16" id="KW-1185">Reference proteome</keyword>
<evidence type="ECO:0000313" key="15">
    <source>
        <dbReference type="EMBL" id="WWM69262.1"/>
    </source>
</evidence>
<dbReference type="EC" id="6.3.2.10" evidence="10 11"/>
<comment type="function">
    <text evidence="10 11">Involved in cell wall formation. Catalyzes the final step in the synthesis of UDP-N-acetylmuramoyl-pentapeptide, the precursor of murein.</text>
</comment>
<dbReference type="GO" id="GO:0047480">
    <property type="term" value="F:UDP-N-acetylmuramoyl-tripeptide-D-alanyl-D-alanine ligase activity"/>
    <property type="evidence" value="ECO:0007669"/>
    <property type="project" value="UniProtKB-EC"/>
</dbReference>
<evidence type="ECO:0000256" key="2">
    <source>
        <dbReference type="ARBA" id="ARBA00022598"/>
    </source>
</evidence>
<dbReference type="SUPFAM" id="SSF53623">
    <property type="entry name" value="MurD-like peptide ligases, catalytic domain"/>
    <property type="match status" value="1"/>
</dbReference>
<keyword evidence="6 10" id="KW-0133">Cell shape</keyword>
<dbReference type="InterPro" id="IPR036615">
    <property type="entry name" value="Mur_ligase_C_dom_sf"/>
</dbReference>
<accession>A0ABZ2FZD9</accession>
<dbReference type="NCBIfam" id="TIGR01143">
    <property type="entry name" value="murF"/>
    <property type="match status" value="1"/>
</dbReference>
<evidence type="ECO:0000256" key="10">
    <source>
        <dbReference type="HAMAP-Rule" id="MF_02019"/>
    </source>
</evidence>
<dbReference type="Pfam" id="PF08245">
    <property type="entry name" value="Mur_ligase_M"/>
    <property type="match status" value="1"/>
</dbReference>
<keyword evidence="9 10" id="KW-0961">Cell wall biogenesis/degradation</keyword>
<feature type="domain" description="Mur ligase C-terminal" evidence="13">
    <location>
        <begin position="331"/>
        <end position="442"/>
    </location>
</feature>
<gene>
    <name evidence="10 15" type="primary">murF</name>
    <name evidence="15" type="ORF">V6R86_00720</name>
</gene>
<evidence type="ECO:0000259" key="14">
    <source>
        <dbReference type="Pfam" id="PF08245"/>
    </source>
</evidence>
<dbReference type="InterPro" id="IPR005863">
    <property type="entry name" value="UDP-N-AcMur_synth"/>
</dbReference>
<dbReference type="InterPro" id="IPR000713">
    <property type="entry name" value="Mur_ligase_N"/>
</dbReference>
<dbReference type="InterPro" id="IPR035911">
    <property type="entry name" value="MurE/MurF_N"/>
</dbReference>
<evidence type="ECO:0000256" key="7">
    <source>
        <dbReference type="ARBA" id="ARBA00022984"/>
    </source>
</evidence>
<reference evidence="15 16" key="1">
    <citation type="submission" date="2024-02" db="EMBL/GenBank/DDBJ databases">
        <title>Full genome sequence of Sphingomonas kaistensis.</title>
        <authorList>
            <person name="Poletto B.L."/>
            <person name="Silva G."/>
            <person name="Galante D."/>
            <person name="Campos K.R."/>
            <person name="Santos M.B.N."/>
            <person name="Sacchi C.T."/>
        </authorList>
    </citation>
    <scope>NUCLEOTIDE SEQUENCE [LARGE SCALE GENOMIC DNA]</scope>
    <source>
        <strain evidence="15 16">MA4R</strain>
    </source>
</reference>
<keyword evidence="2 10" id="KW-0436">Ligase</keyword>